<protein>
    <submittedName>
        <fullName evidence="2">Uncharacterized protein</fullName>
    </submittedName>
</protein>
<accession>A0AAQ3KMY7</accession>
<organism evidence="2 3">
    <name type="scientific">Canna indica</name>
    <name type="common">Indian-shot</name>
    <dbReference type="NCBI Taxonomy" id="4628"/>
    <lineage>
        <taxon>Eukaryota</taxon>
        <taxon>Viridiplantae</taxon>
        <taxon>Streptophyta</taxon>
        <taxon>Embryophyta</taxon>
        <taxon>Tracheophyta</taxon>
        <taxon>Spermatophyta</taxon>
        <taxon>Magnoliopsida</taxon>
        <taxon>Liliopsida</taxon>
        <taxon>Zingiberales</taxon>
        <taxon>Cannaceae</taxon>
        <taxon>Canna</taxon>
    </lineage>
</organism>
<evidence type="ECO:0000256" key="1">
    <source>
        <dbReference type="SAM" id="MobiDB-lite"/>
    </source>
</evidence>
<evidence type="ECO:0000313" key="3">
    <source>
        <dbReference type="Proteomes" id="UP001327560"/>
    </source>
</evidence>
<proteinExistence type="predicted"/>
<gene>
    <name evidence="2" type="ORF">Cni_G18722</name>
</gene>
<dbReference type="EMBL" id="CP136895">
    <property type="protein sequence ID" value="WOL09968.1"/>
    <property type="molecule type" value="Genomic_DNA"/>
</dbReference>
<dbReference type="Proteomes" id="UP001327560">
    <property type="component" value="Chromosome 6"/>
</dbReference>
<feature type="region of interest" description="Disordered" evidence="1">
    <location>
        <begin position="1"/>
        <end position="68"/>
    </location>
</feature>
<dbReference type="AlphaFoldDB" id="A0AAQ3KMY7"/>
<keyword evidence="3" id="KW-1185">Reference proteome</keyword>
<evidence type="ECO:0000313" key="2">
    <source>
        <dbReference type="EMBL" id="WOL09968.1"/>
    </source>
</evidence>
<sequence length="100" mass="10611">MTPREAVTTLYRDGSEGKSRKTLNPGAAASITPPRPAATLLAQPQAGCGSAVESPSIKSNGRYNDAYSQMPDLSSAASLNHGFVYPRFDWVTEGPIGKRD</sequence>
<name>A0AAQ3KMY7_9LILI</name>
<reference evidence="2 3" key="1">
    <citation type="submission" date="2023-10" db="EMBL/GenBank/DDBJ databases">
        <title>Chromosome-scale genome assembly provides insights into flower coloration mechanisms of Canna indica.</title>
        <authorList>
            <person name="Li C."/>
        </authorList>
    </citation>
    <scope>NUCLEOTIDE SEQUENCE [LARGE SCALE GENOMIC DNA]</scope>
    <source>
        <tissue evidence="2">Flower</tissue>
    </source>
</reference>